<reference evidence="3 4" key="1">
    <citation type="submission" date="2019-08" db="EMBL/GenBank/DDBJ databases">
        <title>Phlebobacter frassis gen. nov. sp. nov., a new member of family Sphingobacteriaceae isolated from sand fly rearing media.</title>
        <authorList>
            <person name="Kakumanu M.L."/>
            <person name="Marayati B.F."/>
            <person name="Wada-Katsumata A."/>
            <person name="Wasserberg G."/>
            <person name="Schal C."/>
            <person name="Apperson C.S."/>
            <person name="Ponnusamy L."/>
        </authorList>
    </citation>
    <scope>NUCLEOTIDE SEQUENCE [LARGE SCALE GENOMIC DNA]</scope>
    <source>
        <strain evidence="3 4">SSI9</strain>
    </source>
</reference>
<dbReference type="GO" id="GO:0050518">
    <property type="term" value="F:2-C-methyl-D-erythritol 4-phosphate cytidylyltransferase activity"/>
    <property type="evidence" value="ECO:0007669"/>
    <property type="project" value="TreeGrafter"/>
</dbReference>
<dbReference type="Gene3D" id="3.90.550.10">
    <property type="entry name" value="Spore Coat Polysaccharide Biosynthesis Protein SpsA, Chain A"/>
    <property type="match status" value="1"/>
</dbReference>
<evidence type="ECO:0000256" key="2">
    <source>
        <dbReference type="ARBA" id="ARBA00022695"/>
    </source>
</evidence>
<dbReference type="PANTHER" id="PTHR32125">
    <property type="entry name" value="2-C-METHYL-D-ERYTHRITOL 4-PHOSPHATE CYTIDYLYLTRANSFERASE, CHLOROPLASTIC"/>
    <property type="match status" value="1"/>
</dbReference>
<organism evidence="3 4">
    <name type="scientific">Sphingobacterium phlebotomi</name>
    <dbReference type="NCBI Taxonomy" id="2605433"/>
    <lineage>
        <taxon>Bacteria</taxon>
        <taxon>Pseudomonadati</taxon>
        <taxon>Bacteroidota</taxon>
        <taxon>Sphingobacteriia</taxon>
        <taxon>Sphingobacteriales</taxon>
        <taxon>Sphingobacteriaceae</taxon>
        <taxon>Sphingobacterium</taxon>
    </lineage>
</organism>
<dbReference type="Proteomes" id="UP000322362">
    <property type="component" value="Unassembled WGS sequence"/>
</dbReference>
<dbReference type="FunFam" id="3.90.550.10:FF:000003">
    <property type="entry name" value="2-C-methyl-D-erythritol 4-phosphate cytidylyltransferase"/>
    <property type="match status" value="1"/>
</dbReference>
<dbReference type="RefSeq" id="WP_148921274.1">
    <property type="nucleotide sequence ID" value="NZ_VTAV01000027.1"/>
</dbReference>
<keyword evidence="4" id="KW-1185">Reference proteome</keyword>
<protein>
    <submittedName>
        <fullName evidence="3">2-C-methyl-D-erythritol 4-phosphate cytidylyltransferase</fullName>
    </submittedName>
</protein>
<comment type="caution">
    <text evidence="3">The sequence shown here is derived from an EMBL/GenBank/DDBJ whole genome shotgun (WGS) entry which is preliminary data.</text>
</comment>
<dbReference type="InterPro" id="IPR029044">
    <property type="entry name" value="Nucleotide-diphossugar_trans"/>
</dbReference>
<evidence type="ECO:0000256" key="1">
    <source>
        <dbReference type="ARBA" id="ARBA00022679"/>
    </source>
</evidence>
<gene>
    <name evidence="3" type="ORF">FXV77_21345</name>
</gene>
<evidence type="ECO:0000313" key="4">
    <source>
        <dbReference type="Proteomes" id="UP000322362"/>
    </source>
</evidence>
<keyword evidence="2 3" id="KW-0548">Nucleotidyltransferase</keyword>
<sequence length="245" mass="27300">MNKQRFIIILAGGIGVRFGSSLGKQYTEIGGRPIIVWTIEKYLRLFSIEHIIVVINESHLLLWKGLTNDYEHLRPIQTVVGGEQRFHSVKNALNHISCAGDDLIGVHDGVRPFVSTATIKNAYATADVHGSGVPVFDSVNTLRIKQGSKNNAIDRATIKEVQNPQVFKSAILKKAYQQPYEPLFLDDATIVEADGNNIHLSRGNYENIKITHPQDIYIAEGLLPLYHTDLNVDGGLDKNERHKAL</sequence>
<keyword evidence="1 3" id="KW-0808">Transferase</keyword>
<dbReference type="Pfam" id="PF01128">
    <property type="entry name" value="IspD"/>
    <property type="match status" value="1"/>
</dbReference>
<dbReference type="SUPFAM" id="SSF53448">
    <property type="entry name" value="Nucleotide-diphospho-sugar transferases"/>
    <property type="match status" value="1"/>
</dbReference>
<dbReference type="PANTHER" id="PTHR32125:SF4">
    <property type="entry name" value="2-C-METHYL-D-ERYTHRITOL 4-PHOSPHATE CYTIDYLYLTRANSFERASE, CHLOROPLASTIC"/>
    <property type="match status" value="1"/>
</dbReference>
<evidence type="ECO:0000313" key="3">
    <source>
        <dbReference type="EMBL" id="TYR31241.1"/>
    </source>
</evidence>
<dbReference type="CDD" id="cd02516">
    <property type="entry name" value="CDP-ME_synthetase"/>
    <property type="match status" value="1"/>
</dbReference>
<dbReference type="EMBL" id="VTAV01000027">
    <property type="protein sequence ID" value="TYR31241.1"/>
    <property type="molecule type" value="Genomic_DNA"/>
</dbReference>
<accession>A0A5D4GQZ4</accession>
<dbReference type="InterPro" id="IPR034683">
    <property type="entry name" value="IspD/TarI"/>
</dbReference>
<proteinExistence type="predicted"/>
<dbReference type="InterPro" id="IPR050088">
    <property type="entry name" value="IspD/TarI_cytidylyltransf_bact"/>
</dbReference>
<name>A0A5D4GQZ4_9SPHI</name>
<dbReference type="AlphaFoldDB" id="A0A5D4GQZ4"/>